<protein>
    <submittedName>
        <fullName evidence="1">Uncharacterized protein</fullName>
    </submittedName>
</protein>
<evidence type="ECO:0000313" key="2">
    <source>
        <dbReference type="Proteomes" id="UP001044222"/>
    </source>
</evidence>
<organism evidence="1 2">
    <name type="scientific">Anguilla anguilla</name>
    <name type="common">European freshwater eel</name>
    <name type="synonym">Muraena anguilla</name>
    <dbReference type="NCBI Taxonomy" id="7936"/>
    <lineage>
        <taxon>Eukaryota</taxon>
        <taxon>Metazoa</taxon>
        <taxon>Chordata</taxon>
        <taxon>Craniata</taxon>
        <taxon>Vertebrata</taxon>
        <taxon>Euteleostomi</taxon>
        <taxon>Actinopterygii</taxon>
        <taxon>Neopterygii</taxon>
        <taxon>Teleostei</taxon>
        <taxon>Anguilliformes</taxon>
        <taxon>Anguillidae</taxon>
        <taxon>Anguilla</taxon>
    </lineage>
</organism>
<comment type="caution">
    <text evidence="1">The sequence shown here is derived from an EMBL/GenBank/DDBJ whole genome shotgun (WGS) entry which is preliminary data.</text>
</comment>
<evidence type="ECO:0000313" key="1">
    <source>
        <dbReference type="EMBL" id="KAG5851413.1"/>
    </source>
</evidence>
<dbReference type="EMBL" id="JAFIRN010000004">
    <property type="protein sequence ID" value="KAG5851413.1"/>
    <property type="molecule type" value="Genomic_DNA"/>
</dbReference>
<sequence length="132" mass="15081">MSMLKGQKLTFVSSDGAKKVEWKQGSFLGFGGDASQYYNECTYKMSGGCLIPVYIQSNFSKPNSFTVDSKCQYGMQNGVIFLVIHDKSQTPYQHRFMMNPTQEWVKSAHDLQKGYTRVDVSWIAGDYLRDFE</sequence>
<keyword evidence="2" id="KW-1185">Reference proteome</keyword>
<proteinExistence type="predicted"/>
<gene>
    <name evidence="1" type="ORF">ANANG_G00093110</name>
</gene>
<name>A0A9D3S1R1_ANGAN</name>
<accession>A0A9D3S1R1</accession>
<dbReference type="Proteomes" id="UP001044222">
    <property type="component" value="Unassembled WGS sequence"/>
</dbReference>
<reference evidence="1" key="1">
    <citation type="submission" date="2021-01" db="EMBL/GenBank/DDBJ databases">
        <title>A chromosome-scale assembly of European eel, Anguilla anguilla.</title>
        <authorList>
            <person name="Henkel C."/>
            <person name="Jong-Raadsen S.A."/>
            <person name="Dufour S."/>
            <person name="Weltzien F.-A."/>
            <person name="Palstra A.P."/>
            <person name="Pelster B."/>
            <person name="Spaink H.P."/>
            <person name="Van Den Thillart G.E."/>
            <person name="Jansen H."/>
            <person name="Zahm M."/>
            <person name="Klopp C."/>
            <person name="Cedric C."/>
            <person name="Louis A."/>
            <person name="Berthelot C."/>
            <person name="Parey E."/>
            <person name="Roest Crollius H."/>
            <person name="Montfort J."/>
            <person name="Robinson-Rechavi M."/>
            <person name="Bucao C."/>
            <person name="Bouchez O."/>
            <person name="Gislard M."/>
            <person name="Lluch J."/>
            <person name="Milhes M."/>
            <person name="Lampietro C."/>
            <person name="Lopez Roques C."/>
            <person name="Donnadieu C."/>
            <person name="Braasch I."/>
            <person name="Desvignes T."/>
            <person name="Postlethwait J."/>
            <person name="Bobe J."/>
            <person name="Guiguen Y."/>
            <person name="Dirks R."/>
        </authorList>
    </citation>
    <scope>NUCLEOTIDE SEQUENCE</scope>
    <source>
        <strain evidence="1">Tag_6206</strain>
        <tissue evidence="1">Liver</tissue>
    </source>
</reference>
<dbReference type="AlphaFoldDB" id="A0A9D3S1R1"/>